<dbReference type="PANTHER" id="PTHR15885:SF1">
    <property type="entry name" value="COILED-COIL DOMAIN-CONTAINING PROTEIN 174"/>
    <property type="match status" value="1"/>
</dbReference>
<evidence type="ECO:0000256" key="2">
    <source>
        <dbReference type="SAM" id="MobiDB-lite"/>
    </source>
</evidence>
<proteinExistence type="predicted"/>
<feature type="compositionally biased region" description="Acidic residues" evidence="2">
    <location>
        <begin position="146"/>
        <end position="158"/>
    </location>
</feature>
<dbReference type="RefSeq" id="XP_041166395.1">
    <property type="nucleotide sequence ID" value="XM_041308553.1"/>
</dbReference>
<keyword evidence="4" id="KW-1185">Reference proteome</keyword>
<dbReference type="AlphaFoldDB" id="A0A9P7J6A2"/>
<dbReference type="GeneID" id="64602317"/>
<feature type="compositionally biased region" description="Basic and acidic residues" evidence="2">
    <location>
        <begin position="278"/>
        <end position="289"/>
    </location>
</feature>
<feature type="compositionally biased region" description="Basic and acidic residues" evidence="2">
    <location>
        <begin position="159"/>
        <end position="181"/>
    </location>
</feature>
<feature type="compositionally biased region" description="Basic and acidic residues" evidence="2">
    <location>
        <begin position="372"/>
        <end position="383"/>
    </location>
</feature>
<dbReference type="Proteomes" id="UP000719766">
    <property type="component" value="Unassembled WGS sequence"/>
</dbReference>
<organism evidence="3 4">
    <name type="scientific">Suillus plorans</name>
    <dbReference type="NCBI Taxonomy" id="116603"/>
    <lineage>
        <taxon>Eukaryota</taxon>
        <taxon>Fungi</taxon>
        <taxon>Dikarya</taxon>
        <taxon>Basidiomycota</taxon>
        <taxon>Agaricomycotina</taxon>
        <taxon>Agaricomycetes</taxon>
        <taxon>Agaricomycetidae</taxon>
        <taxon>Boletales</taxon>
        <taxon>Suillineae</taxon>
        <taxon>Suillaceae</taxon>
        <taxon>Suillus</taxon>
    </lineage>
</organism>
<dbReference type="Pfam" id="PF13300">
    <property type="entry name" value="DUF4078"/>
    <property type="match status" value="1"/>
</dbReference>
<feature type="region of interest" description="Disordered" evidence="2">
    <location>
        <begin position="319"/>
        <end position="386"/>
    </location>
</feature>
<protein>
    <submittedName>
        <fullName evidence="3">Uncharacterized protein</fullName>
    </submittedName>
</protein>
<evidence type="ECO:0000313" key="3">
    <source>
        <dbReference type="EMBL" id="KAG1804780.1"/>
    </source>
</evidence>
<feature type="region of interest" description="Disordered" evidence="2">
    <location>
        <begin position="270"/>
        <end position="307"/>
    </location>
</feature>
<name>A0A9P7J6A2_9AGAM</name>
<comment type="caution">
    <text evidence="3">The sequence shown here is derived from an EMBL/GenBank/DDBJ whole genome shotgun (WGS) entry which is preliminary data.</text>
</comment>
<gene>
    <name evidence="3" type="ORF">HD556DRAFT_1477389</name>
</gene>
<dbReference type="EMBL" id="JABBWE010000003">
    <property type="protein sequence ID" value="KAG1804780.1"/>
    <property type="molecule type" value="Genomic_DNA"/>
</dbReference>
<feature type="region of interest" description="Disordered" evidence="2">
    <location>
        <begin position="122"/>
        <end position="192"/>
    </location>
</feature>
<keyword evidence="1" id="KW-0175">Coiled coil</keyword>
<dbReference type="InterPro" id="IPR025066">
    <property type="entry name" value="CCDC174-like"/>
</dbReference>
<sequence length="398" mass="44613">MTAPTNKARAAGVSASSFFDLKAEIAKKEDEFTRTKAAGGSKYTVGGVKRPDKKPTVWSRSNKGVQNRAARDIELEEVSKVTIESGRAVLERKAKIYEKLRKGKSGGLTDKQYEALLVDFDSRGPSDHFESDSDDMDESLTIPEQPQDDDDPIIEYEDEFGRQRTGRRSEVPRHLLPRSEDTEPIPDEDKDVIYNPINYFPVFEPSAERIQAVQDAYSEDNNPLSSHYDASKEVRAKGAGYYQFSGDEETRRQQMEELQSARIETEKIRQDAGAVDLKPGEVEGMRDDSITAGASKSRAMEKRKRDIEERRKILDAKRRKVKGDETLAGRGLEPDNSEAVTLEAQDTSGPLVALERQITDASDRHKRKGKQKGTDDSVPKTEADNFLAQLEREILGGR</sequence>
<evidence type="ECO:0000313" key="4">
    <source>
        <dbReference type="Proteomes" id="UP000719766"/>
    </source>
</evidence>
<dbReference type="GO" id="GO:0005634">
    <property type="term" value="C:nucleus"/>
    <property type="evidence" value="ECO:0007669"/>
    <property type="project" value="TreeGrafter"/>
</dbReference>
<dbReference type="OrthoDB" id="333551at2759"/>
<dbReference type="PANTHER" id="PTHR15885">
    <property type="entry name" value="COILED-COIL DOMAIN-CONTAINING PROTEIN 174"/>
    <property type="match status" value="1"/>
</dbReference>
<evidence type="ECO:0000256" key="1">
    <source>
        <dbReference type="ARBA" id="ARBA00023054"/>
    </source>
</evidence>
<feature type="compositionally biased region" description="Basic and acidic residues" evidence="2">
    <location>
        <begin position="298"/>
        <end position="307"/>
    </location>
</feature>
<reference evidence="3" key="1">
    <citation type="journal article" date="2020" name="New Phytol.">
        <title>Comparative genomics reveals dynamic genome evolution in host specialist ectomycorrhizal fungi.</title>
        <authorList>
            <person name="Lofgren L.A."/>
            <person name="Nguyen N.H."/>
            <person name="Vilgalys R."/>
            <person name="Ruytinx J."/>
            <person name="Liao H.L."/>
            <person name="Branco S."/>
            <person name="Kuo A."/>
            <person name="LaButti K."/>
            <person name="Lipzen A."/>
            <person name="Andreopoulos W."/>
            <person name="Pangilinan J."/>
            <person name="Riley R."/>
            <person name="Hundley H."/>
            <person name="Na H."/>
            <person name="Barry K."/>
            <person name="Grigoriev I.V."/>
            <person name="Stajich J.E."/>
            <person name="Kennedy P.G."/>
        </authorList>
    </citation>
    <scope>NUCLEOTIDE SEQUENCE</scope>
    <source>
        <strain evidence="3">S12</strain>
    </source>
</reference>
<feature type="region of interest" description="Disordered" evidence="2">
    <location>
        <begin position="41"/>
        <end position="65"/>
    </location>
</feature>
<accession>A0A9P7J6A2</accession>
<feature type="compositionally biased region" description="Basic and acidic residues" evidence="2">
    <location>
        <begin position="122"/>
        <end position="131"/>
    </location>
</feature>